<dbReference type="EMBL" id="DVOF01000166">
    <property type="protein sequence ID" value="HIV03047.1"/>
    <property type="molecule type" value="Genomic_DNA"/>
</dbReference>
<proteinExistence type="predicted"/>
<gene>
    <name evidence="5" type="ORF">IAC74_05680</name>
</gene>
<keyword evidence="2" id="KW-0238">DNA-binding</keyword>
<dbReference type="GO" id="GO:0003700">
    <property type="term" value="F:DNA-binding transcription factor activity"/>
    <property type="evidence" value="ECO:0007669"/>
    <property type="project" value="InterPro"/>
</dbReference>
<dbReference type="SMART" id="SM00342">
    <property type="entry name" value="HTH_ARAC"/>
    <property type="match status" value="1"/>
</dbReference>
<reference evidence="5" key="1">
    <citation type="submission" date="2020-10" db="EMBL/GenBank/DDBJ databases">
        <authorList>
            <person name="Gilroy R."/>
        </authorList>
    </citation>
    <scope>NUCLEOTIDE SEQUENCE</scope>
    <source>
        <strain evidence="5">4920</strain>
    </source>
</reference>
<dbReference type="InterPro" id="IPR014710">
    <property type="entry name" value="RmlC-like_jellyroll"/>
</dbReference>
<dbReference type="AlphaFoldDB" id="A0A9D1NH57"/>
<keyword evidence="3" id="KW-0804">Transcription</keyword>
<comment type="caution">
    <text evidence="5">The sequence shown here is derived from an EMBL/GenBank/DDBJ whole genome shotgun (WGS) entry which is preliminary data.</text>
</comment>
<evidence type="ECO:0000256" key="3">
    <source>
        <dbReference type="ARBA" id="ARBA00023163"/>
    </source>
</evidence>
<accession>A0A9D1NH57</accession>
<dbReference type="PANTHER" id="PTHR43280:SF28">
    <property type="entry name" value="HTH-TYPE TRANSCRIPTIONAL ACTIVATOR RHAS"/>
    <property type="match status" value="1"/>
</dbReference>
<dbReference type="InterPro" id="IPR009057">
    <property type="entry name" value="Homeodomain-like_sf"/>
</dbReference>
<dbReference type="PROSITE" id="PS01124">
    <property type="entry name" value="HTH_ARAC_FAMILY_2"/>
    <property type="match status" value="1"/>
</dbReference>
<name>A0A9D1NH57_9FIRM</name>
<dbReference type="InterPro" id="IPR018060">
    <property type="entry name" value="HTH_AraC"/>
</dbReference>
<evidence type="ECO:0000259" key="4">
    <source>
        <dbReference type="PROSITE" id="PS01124"/>
    </source>
</evidence>
<dbReference type="InterPro" id="IPR003313">
    <property type="entry name" value="AraC-bd"/>
</dbReference>
<dbReference type="Pfam" id="PF12833">
    <property type="entry name" value="HTH_18"/>
    <property type="match status" value="1"/>
</dbReference>
<dbReference type="GO" id="GO:0043565">
    <property type="term" value="F:sequence-specific DNA binding"/>
    <property type="evidence" value="ECO:0007669"/>
    <property type="project" value="InterPro"/>
</dbReference>
<dbReference type="Pfam" id="PF02311">
    <property type="entry name" value="AraC_binding"/>
    <property type="match status" value="1"/>
</dbReference>
<dbReference type="SUPFAM" id="SSF51215">
    <property type="entry name" value="Regulatory protein AraC"/>
    <property type="match status" value="1"/>
</dbReference>
<protein>
    <submittedName>
        <fullName evidence="5">AraC family transcriptional regulator</fullName>
    </submittedName>
</protein>
<sequence>MYDQLSNLHLNFYYGSRIRLDEHWGEKNAVCPYSKLYYILDGECEFVIAGTVYRAVPGDLYLIPAGTKHSFYHVNQNYIEKYWFHFDATVGGRSLFDLAQPPNVHHFGLDAAVAGLFQSVLTSAADDTLGAQLLLNAKMLELLSLYFCATGTEGAAAGADEALARVLAYIGDHLDRILTVGELAELVHFHPNYFVRFFKERMGVPPVRYINNVKTERAKSLLENTSLPIKEIMAQVGFSDYSHFSKFFKAYCGYSPTAFRSYYTKPE</sequence>
<dbReference type="PRINTS" id="PR00032">
    <property type="entry name" value="HTHARAC"/>
</dbReference>
<dbReference type="InterPro" id="IPR020449">
    <property type="entry name" value="Tscrpt_reg_AraC-type_HTH"/>
</dbReference>
<reference evidence="5" key="2">
    <citation type="journal article" date="2021" name="PeerJ">
        <title>Extensive microbial diversity within the chicken gut microbiome revealed by metagenomics and culture.</title>
        <authorList>
            <person name="Gilroy R."/>
            <person name="Ravi A."/>
            <person name="Getino M."/>
            <person name="Pursley I."/>
            <person name="Horton D.L."/>
            <person name="Alikhan N.F."/>
            <person name="Baker D."/>
            <person name="Gharbi K."/>
            <person name="Hall N."/>
            <person name="Watson M."/>
            <person name="Adriaenssens E.M."/>
            <person name="Foster-Nyarko E."/>
            <person name="Jarju S."/>
            <person name="Secka A."/>
            <person name="Antonio M."/>
            <person name="Oren A."/>
            <person name="Chaudhuri R.R."/>
            <person name="La Ragione R."/>
            <person name="Hildebrand F."/>
            <person name="Pallen M.J."/>
        </authorList>
    </citation>
    <scope>NUCLEOTIDE SEQUENCE</scope>
    <source>
        <strain evidence="5">4920</strain>
    </source>
</reference>
<dbReference type="InterPro" id="IPR037923">
    <property type="entry name" value="HTH-like"/>
</dbReference>
<organism evidence="5 6">
    <name type="scientific">Candidatus Aphodoplasma excrementigallinarum</name>
    <dbReference type="NCBI Taxonomy" id="2840673"/>
    <lineage>
        <taxon>Bacteria</taxon>
        <taxon>Bacillati</taxon>
        <taxon>Bacillota</taxon>
        <taxon>Clostridia</taxon>
        <taxon>Eubacteriales</taxon>
        <taxon>Candidatus Aphodoplasma</taxon>
    </lineage>
</organism>
<keyword evidence="1" id="KW-0805">Transcription regulation</keyword>
<dbReference type="Proteomes" id="UP000886743">
    <property type="component" value="Unassembled WGS sequence"/>
</dbReference>
<evidence type="ECO:0000313" key="6">
    <source>
        <dbReference type="Proteomes" id="UP000886743"/>
    </source>
</evidence>
<feature type="domain" description="HTH araC/xylS-type" evidence="4">
    <location>
        <begin position="164"/>
        <end position="262"/>
    </location>
</feature>
<dbReference type="Gene3D" id="1.10.10.60">
    <property type="entry name" value="Homeodomain-like"/>
    <property type="match status" value="2"/>
</dbReference>
<evidence type="ECO:0000256" key="1">
    <source>
        <dbReference type="ARBA" id="ARBA00023015"/>
    </source>
</evidence>
<evidence type="ECO:0000313" key="5">
    <source>
        <dbReference type="EMBL" id="HIV03047.1"/>
    </source>
</evidence>
<dbReference type="SUPFAM" id="SSF46689">
    <property type="entry name" value="Homeodomain-like"/>
    <property type="match status" value="2"/>
</dbReference>
<evidence type="ECO:0000256" key="2">
    <source>
        <dbReference type="ARBA" id="ARBA00023125"/>
    </source>
</evidence>
<dbReference type="PANTHER" id="PTHR43280">
    <property type="entry name" value="ARAC-FAMILY TRANSCRIPTIONAL REGULATOR"/>
    <property type="match status" value="1"/>
</dbReference>
<dbReference type="Gene3D" id="2.60.120.10">
    <property type="entry name" value="Jelly Rolls"/>
    <property type="match status" value="1"/>
</dbReference>